<keyword evidence="4" id="KW-1185">Reference proteome</keyword>
<evidence type="ECO:0000313" key="4">
    <source>
        <dbReference type="Proteomes" id="UP000540568"/>
    </source>
</evidence>
<dbReference type="RefSeq" id="WP_182616020.1">
    <property type="nucleotide sequence ID" value="NZ_BAAATF010000003.1"/>
</dbReference>
<sequence>MLRPATPADLDDLAAFLRAADLTVAALAEPAVCLWLERDDTGAVAATTGFELGADGEHALVRSVAVRPDLRGAGDGLRLARFALDRAADAGAHEAWLFSRRSGGFWQKLGFGPTTTQALAAALPDAHQVALFRSTGQLDREVAWRRRLPVPEPLPGPGPGPGQKTEPAPGPVRASFTA</sequence>
<dbReference type="AlphaFoldDB" id="A0A7W3J8D0"/>
<dbReference type="EMBL" id="JACGWV010000001">
    <property type="protein sequence ID" value="MBA8808176.1"/>
    <property type="molecule type" value="Genomic_DNA"/>
</dbReference>
<dbReference type="GO" id="GO:0016747">
    <property type="term" value="F:acyltransferase activity, transferring groups other than amino-acyl groups"/>
    <property type="evidence" value="ECO:0007669"/>
    <property type="project" value="InterPro"/>
</dbReference>
<dbReference type="InterPro" id="IPR016181">
    <property type="entry name" value="Acyl_CoA_acyltransferase"/>
</dbReference>
<evidence type="ECO:0000259" key="2">
    <source>
        <dbReference type="PROSITE" id="PS51186"/>
    </source>
</evidence>
<dbReference type="InterPro" id="IPR000182">
    <property type="entry name" value="GNAT_dom"/>
</dbReference>
<dbReference type="Pfam" id="PF00583">
    <property type="entry name" value="Acetyltransf_1"/>
    <property type="match status" value="1"/>
</dbReference>
<gene>
    <name evidence="3" type="ORF">FHX71_002118</name>
</gene>
<name>A0A7W3J8D0_9MICO</name>
<protein>
    <submittedName>
        <fullName evidence="3">N-acetylglutamate synthase-like GNAT family acetyltransferase</fullName>
    </submittedName>
</protein>
<dbReference type="Proteomes" id="UP000540568">
    <property type="component" value="Unassembled WGS sequence"/>
</dbReference>
<feature type="domain" description="N-acetyltransferase" evidence="2">
    <location>
        <begin position="1"/>
        <end position="130"/>
    </location>
</feature>
<organism evidence="3 4">
    <name type="scientific">Promicromonospora sukumoe</name>
    <dbReference type="NCBI Taxonomy" id="88382"/>
    <lineage>
        <taxon>Bacteria</taxon>
        <taxon>Bacillati</taxon>
        <taxon>Actinomycetota</taxon>
        <taxon>Actinomycetes</taxon>
        <taxon>Micrococcales</taxon>
        <taxon>Promicromonosporaceae</taxon>
        <taxon>Promicromonospora</taxon>
    </lineage>
</organism>
<proteinExistence type="predicted"/>
<comment type="caution">
    <text evidence="3">The sequence shown here is derived from an EMBL/GenBank/DDBJ whole genome shotgun (WGS) entry which is preliminary data.</text>
</comment>
<reference evidence="3 4" key="1">
    <citation type="submission" date="2020-07" db="EMBL/GenBank/DDBJ databases">
        <title>Sequencing the genomes of 1000 actinobacteria strains.</title>
        <authorList>
            <person name="Klenk H.-P."/>
        </authorList>
    </citation>
    <scope>NUCLEOTIDE SEQUENCE [LARGE SCALE GENOMIC DNA]</scope>
    <source>
        <strain evidence="3 4">DSM 44121</strain>
    </source>
</reference>
<keyword evidence="3" id="KW-0808">Transferase</keyword>
<evidence type="ECO:0000256" key="1">
    <source>
        <dbReference type="SAM" id="MobiDB-lite"/>
    </source>
</evidence>
<feature type="region of interest" description="Disordered" evidence="1">
    <location>
        <begin position="149"/>
        <end position="178"/>
    </location>
</feature>
<accession>A0A7W3J8D0</accession>
<evidence type="ECO:0000313" key="3">
    <source>
        <dbReference type="EMBL" id="MBA8808176.1"/>
    </source>
</evidence>
<feature type="compositionally biased region" description="Pro residues" evidence="1">
    <location>
        <begin position="150"/>
        <end position="160"/>
    </location>
</feature>
<dbReference type="PROSITE" id="PS51186">
    <property type="entry name" value="GNAT"/>
    <property type="match status" value="1"/>
</dbReference>
<dbReference type="SUPFAM" id="SSF55729">
    <property type="entry name" value="Acyl-CoA N-acyltransferases (Nat)"/>
    <property type="match status" value="1"/>
</dbReference>
<dbReference type="Gene3D" id="3.40.630.30">
    <property type="match status" value="1"/>
</dbReference>